<evidence type="ECO:0000256" key="1">
    <source>
        <dbReference type="SAM" id="Phobius"/>
    </source>
</evidence>
<evidence type="ECO:0000313" key="3">
    <source>
        <dbReference type="Proteomes" id="UP000042527"/>
    </source>
</evidence>
<dbReference type="AlphaFoldDB" id="A0A0B7GZC9"/>
<accession>A0A0B7GZC9</accession>
<proteinExistence type="predicted"/>
<name>A0A0B7GZC9_TREPH</name>
<keyword evidence="1" id="KW-0812">Transmembrane</keyword>
<keyword evidence="1" id="KW-0472">Membrane</keyword>
<protein>
    <submittedName>
        <fullName evidence="2">Uncharacterized protein</fullName>
    </submittedName>
</protein>
<dbReference type="EMBL" id="CDNC01000023">
    <property type="protein sequence ID" value="CEM62345.1"/>
    <property type="molecule type" value="Genomic_DNA"/>
</dbReference>
<sequence length="51" mass="6180">MAALQKTVSNWDYFMRYFLERKCISKVNYGMYARGVLLLYCCVFVFMYEIT</sequence>
<dbReference type="Proteomes" id="UP000042527">
    <property type="component" value="Unassembled WGS sequence"/>
</dbReference>
<reference evidence="3" key="1">
    <citation type="submission" date="2015-01" db="EMBL/GenBank/DDBJ databases">
        <authorList>
            <person name="Manzoor Shahid"/>
            <person name="Zubair Saima"/>
        </authorList>
    </citation>
    <scope>NUCLEOTIDE SEQUENCE [LARGE SCALE GENOMIC DNA]</scope>
    <source>
        <strain evidence="3">V1</strain>
    </source>
</reference>
<keyword evidence="3" id="KW-1185">Reference proteome</keyword>
<gene>
    <name evidence="2" type="ORF">TPHV1_30240</name>
</gene>
<organism evidence="2 3">
    <name type="scientific">Treponema phagedenis</name>
    <dbReference type="NCBI Taxonomy" id="162"/>
    <lineage>
        <taxon>Bacteria</taxon>
        <taxon>Pseudomonadati</taxon>
        <taxon>Spirochaetota</taxon>
        <taxon>Spirochaetia</taxon>
        <taxon>Spirochaetales</taxon>
        <taxon>Treponemataceae</taxon>
        <taxon>Treponema</taxon>
    </lineage>
</organism>
<evidence type="ECO:0000313" key="2">
    <source>
        <dbReference type="EMBL" id="CEM62345.1"/>
    </source>
</evidence>
<feature type="transmembrane region" description="Helical" evidence="1">
    <location>
        <begin position="31"/>
        <end position="48"/>
    </location>
</feature>
<keyword evidence="1" id="KW-1133">Transmembrane helix</keyword>